<dbReference type="EnsemblMetazoa" id="GAUT002017-RA">
    <property type="protein sequence ID" value="GAUT002017-PA"/>
    <property type="gene ID" value="GAUT002017"/>
</dbReference>
<dbReference type="Proteomes" id="UP000078200">
    <property type="component" value="Unassembled WGS sequence"/>
</dbReference>
<feature type="transmembrane region" description="Helical" evidence="1">
    <location>
        <begin position="84"/>
        <end position="104"/>
    </location>
</feature>
<dbReference type="AlphaFoldDB" id="A0A1A9UED5"/>
<keyword evidence="1" id="KW-0472">Membrane</keyword>
<dbReference type="VEuPathDB" id="VectorBase:GAUT002017"/>
<sequence length="130" mass="15100">MNIMLSKYTLYSNGFVTYGMITRFKRKLFQFVNKKLTQSLQQQFHSCYVCVETSTCYVCVETIASLTIVFTSILNLMLHASGHALPNILQFFLASISDAHVYIFRMSTRSKFQYSRKSDLSLHLFHFVIV</sequence>
<name>A0A1A9UED5_GLOAU</name>
<proteinExistence type="predicted"/>
<evidence type="ECO:0000313" key="2">
    <source>
        <dbReference type="EnsemblMetazoa" id="GAUT002017-PA"/>
    </source>
</evidence>
<evidence type="ECO:0000313" key="3">
    <source>
        <dbReference type="Proteomes" id="UP000078200"/>
    </source>
</evidence>
<accession>A0A1A9UED5</accession>
<keyword evidence="1" id="KW-1133">Transmembrane helix</keyword>
<keyword evidence="3" id="KW-1185">Reference proteome</keyword>
<organism evidence="2 3">
    <name type="scientific">Glossina austeni</name>
    <name type="common">Savannah tsetse fly</name>
    <dbReference type="NCBI Taxonomy" id="7395"/>
    <lineage>
        <taxon>Eukaryota</taxon>
        <taxon>Metazoa</taxon>
        <taxon>Ecdysozoa</taxon>
        <taxon>Arthropoda</taxon>
        <taxon>Hexapoda</taxon>
        <taxon>Insecta</taxon>
        <taxon>Pterygota</taxon>
        <taxon>Neoptera</taxon>
        <taxon>Endopterygota</taxon>
        <taxon>Diptera</taxon>
        <taxon>Brachycera</taxon>
        <taxon>Muscomorpha</taxon>
        <taxon>Hippoboscoidea</taxon>
        <taxon>Glossinidae</taxon>
        <taxon>Glossina</taxon>
    </lineage>
</organism>
<reference evidence="2" key="1">
    <citation type="submission" date="2020-05" db="UniProtKB">
        <authorList>
            <consortium name="EnsemblMetazoa"/>
        </authorList>
    </citation>
    <scope>IDENTIFICATION</scope>
    <source>
        <strain evidence="2">TTRI</strain>
    </source>
</reference>
<evidence type="ECO:0000256" key="1">
    <source>
        <dbReference type="SAM" id="Phobius"/>
    </source>
</evidence>
<keyword evidence="1" id="KW-0812">Transmembrane</keyword>
<feature type="transmembrane region" description="Helical" evidence="1">
    <location>
        <begin position="56"/>
        <end position="78"/>
    </location>
</feature>
<protein>
    <submittedName>
        <fullName evidence="2">Uncharacterized protein</fullName>
    </submittedName>
</protein>